<organism evidence="1 2">
    <name type="scientific">Sulfitobacter geojensis</name>
    <dbReference type="NCBI Taxonomy" id="1342299"/>
    <lineage>
        <taxon>Bacteria</taxon>
        <taxon>Pseudomonadati</taxon>
        <taxon>Pseudomonadota</taxon>
        <taxon>Alphaproteobacteria</taxon>
        <taxon>Rhodobacterales</taxon>
        <taxon>Roseobacteraceae</taxon>
        <taxon>Sulfitobacter</taxon>
    </lineage>
</organism>
<name>A0AAE3B7I1_9RHOB</name>
<dbReference type="AlphaFoldDB" id="A0AAE3B7I1"/>
<comment type="caution">
    <text evidence="1">The sequence shown here is derived from an EMBL/GenBank/DDBJ whole genome shotgun (WGS) entry which is preliminary data.</text>
</comment>
<dbReference type="EMBL" id="JAFBRM010000004">
    <property type="protein sequence ID" value="MBM1715124.1"/>
    <property type="molecule type" value="Genomic_DNA"/>
</dbReference>
<proteinExistence type="predicted"/>
<sequence>MTLSTDQVGSMAPEVRSALLQAQTLLAFRLSVDDVRYAGSRFLLAQNETTLQSLSPEQLAVSHHQYELNAALRWFEQTGKDAEIVTRSRQSFAMRRSTIDKKIERFLQPKGAENKEIKPKRSKVVVRGVYIAGETVHIAHYDKPVQVLAVTKTEILIRQKADRNVSTLAFEEPTIHSSENKPKFLTNLVSVIKSLP</sequence>
<evidence type="ECO:0000313" key="1">
    <source>
        <dbReference type="EMBL" id="MBM1715124.1"/>
    </source>
</evidence>
<evidence type="ECO:0000313" key="2">
    <source>
        <dbReference type="Proteomes" id="UP000732193"/>
    </source>
</evidence>
<dbReference type="Proteomes" id="UP000732193">
    <property type="component" value="Unassembled WGS sequence"/>
</dbReference>
<keyword evidence="2" id="KW-1185">Reference proteome</keyword>
<protein>
    <submittedName>
        <fullName evidence="1">Uncharacterized protein</fullName>
    </submittedName>
</protein>
<accession>A0AAE3B7I1</accession>
<dbReference type="RefSeq" id="WP_203243705.1">
    <property type="nucleotide sequence ID" value="NZ_JAFBRH010000004.1"/>
</dbReference>
<gene>
    <name evidence="1" type="ORF">JQV55_16255</name>
</gene>
<reference evidence="1 2" key="1">
    <citation type="submission" date="2021-01" db="EMBL/GenBank/DDBJ databases">
        <title>Diatom-associated Roseobacters Show Island Model of Population Structure.</title>
        <authorList>
            <person name="Qu L."/>
            <person name="Feng X."/>
            <person name="Chen Y."/>
            <person name="Li L."/>
            <person name="Wang X."/>
            <person name="Hu Z."/>
            <person name="Wang H."/>
            <person name="Luo H."/>
        </authorList>
    </citation>
    <scope>NUCLEOTIDE SEQUENCE [LARGE SCALE GENOMIC DNA]</scope>
    <source>
        <strain evidence="1 2">TR60-84</strain>
    </source>
</reference>